<dbReference type="InterPro" id="IPR004345">
    <property type="entry name" value="TB2_DP1_HVA22"/>
</dbReference>
<dbReference type="STRING" id="70415.A0A5S6QWY4"/>
<evidence type="ECO:0000256" key="6">
    <source>
        <dbReference type="RuleBase" id="RU362006"/>
    </source>
</evidence>
<dbReference type="Pfam" id="PF03134">
    <property type="entry name" value="TB2_DP1_HVA22"/>
    <property type="match status" value="1"/>
</dbReference>
<comment type="similarity">
    <text evidence="2 6">Belongs to the DP1 family.</text>
</comment>
<protein>
    <recommendedName>
        <fullName evidence="6">Receptor expression-enhancing protein</fullName>
    </recommendedName>
</protein>
<keyword evidence="5 6" id="KW-0472">Membrane</keyword>
<dbReference type="Proteomes" id="UP000046395">
    <property type="component" value="Unassembled WGS sequence"/>
</dbReference>
<evidence type="ECO:0000256" key="4">
    <source>
        <dbReference type="ARBA" id="ARBA00022989"/>
    </source>
</evidence>
<feature type="transmembrane region" description="Helical" evidence="6">
    <location>
        <begin position="113"/>
        <end position="133"/>
    </location>
</feature>
<keyword evidence="4 6" id="KW-1133">Transmembrane helix</keyword>
<evidence type="ECO:0000256" key="3">
    <source>
        <dbReference type="ARBA" id="ARBA00022692"/>
    </source>
</evidence>
<evidence type="ECO:0000256" key="2">
    <source>
        <dbReference type="ARBA" id="ARBA00008573"/>
    </source>
</evidence>
<keyword evidence="7" id="KW-1185">Reference proteome</keyword>
<feature type="transmembrane region" description="Helical" evidence="6">
    <location>
        <begin position="90"/>
        <end position="107"/>
    </location>
</feature>
<organism evidence="7 8">
    <name type="scientific">Trichuris muris</name>
    <name type="common">Mouse whipworm</name>
    <dbReference type="NCBI Taxonomy" id="70415"/>
    <lineage>
        <taxon>Eukaryota</taxon>
        <taxon>Metazoa</taxon>
        <taxon>Ecdysozoa</taxon>
        <taxon>Nematoda</taxon>
        <taxon>Enoplea</taxon>
        <taxon>Dorylaimia</taxon>
        <taxon>Trichinellida</taxon>
        <taxon>Trichuridae</taxon>
        <taxon>Trichuris</taxon>
    </lineage>
</organism>
<feature type="transmembrane region" description="Helical" evidence="6">
    <location>
        <begin position="42"/>
        <end position="70"/>
    </location>
</feature>
<evidence type="ECO:0000256" key="1">
    <source>
        <dbReference type="ARBA" id="ARBA00004141"/>
    </source>
</evidence>
<accession>A0A5S6QWY4</accession>
<dbReference type="GO" id="GO:0016020">
    <property type="term" value="C:membrane"/>
    <property type="evidence" value="ECO:0007669"/>
    <property type="project" value="UniProtKB-SubCell"/>
</dbReference>
<comment type="subcellular location">
    <subcellularLocation>
        <location evidence="1 6">Membrane</location>
        <topology evidence="1 6">Multi-pass membrane protein</topology>
    </subcellularLocation>
</comment>
<sequence>MAEVVGQIQQDVNTLLYAETQPIGKAFAKIEKVSTRKREECFAGISALVVLYLIFGSCAQLLCDSIGFGYPAYMTLHAIESADKKERIQWLLYWTTFSFVSLFDFFIRKVESYVPIYWLTKCIFLLWLSLPMYRGAEKIYRSLLQPVVSRILPSSGEAQ</sequence>
<dbReference type="AlphaFoldDB" id="A0A5S6QWY4"/>
<reference evidence="8" key="1">
    <citation type="submission" date="2019-12" db="UniProtKB">
        <authorList>
            <consortium name="WormBaseParasite"/>
        </authorList>
    </citation>
    <scope>IDENTIFICATION</scope>
</reference>
<evidence type="ECO:0000256" key="5">
    <source>
        <dbReference type="ARBA" id="ARBA00023136"/>
    </source>
</evidence>
<dbReference type="WBParaSite" id="TMUE_3000011936.1">
    <property type="protein sequence ID" value="TMUE_3000011936.1"/>
    <property type="gene ID" value="WBGene00292837"/>
</dbReference>
<dbReference type="PANTHER" id="PTHR12300">
    <property type="entry name" value="HVA22-LIKE PROTEINS"/>
    <property type="match status" value="1"/>
</dbReference>
<proteinExistence type="inferred from homology"/>
<name>A0A5S6QWY4_TRIMR</name>
<dbReference type="PANTHER" id="PTHR12300:SF161">
    <property type="entry name" value="RECEPTOR EXPRESSION-ENHANCING PROTEIN"/>
    <property type="match status" value="1"/>
</dbReference>
<evidence type="ECO:0000313" key="7">
    <source>
        <dbReference type="Proteomes" id="UP000046395"/>
    </source>
</evidence>
<evidence type="ECO:0000313" key="8">
    <source>
        <dbReference type="WBParaSite" id="TMUE_3000011936.1"/>
    </source>
</evidence>
<keyword evidence="3 6" id="KW-0812">Transmembrane</keyword>